<organism evidence="5 6">
    <name type="scientific">Blepharisma stoltei</name>
    <dbReference type="NCBI Taxonomy" id="1481888"/>
    <lineage>
        <taxon>Eukaryota</taxon>
        <taxon>Sar</taxon>
        <taxon>Alveolata</taxon>
        <taxon>Ciliophora</taxon>
        <taxon>Postciliodesmatophora</taxon>
        <taxon>Heterotrichea</taxon>
        <taxon>Heterotrichida</taxon>
        <taxon>Blepharismidae</taxon>
        <taxon>Blepharisma</taxon>
    </lineage>
</organism>
<dbReference type="InterPro" id="IPR000668">
    <property type="entry name" value="Peptidase_C1A_C"/>
</dbReference>
<dbReference type="GO" id="GO:0006508">
    <property type="term" value="P:proteolysis"/>
    <property type="evidence" value="ECO:0007669"/>
    <property type="project" value="InterPro"/>
</dbReference>
<reference evidence="5" key="1">
    <citation type="submission" date="2021-09" db="EMBL/GenBank/DDBJ databases">
        <authorList>
            <consortium name="AG Swart"/>
            <person name="Singh M."/>
            <person name="Singh A."/>
            <person name="Seah K."/>
            <person name="Emmerich C."/>
        </authorList>
    </citation>
    <scope>NUCLEOTIDE SEQUENCE</scope>
    <source>
        <strain evidence="5">ATCC30299</strain>
    </source>
</reference>
<comment type="caution">
    <text evidence="5">The sequence shown here is derived from an EMBL/GenBank/DDBJ whole genome shotgun (WGS) entry which is preliminary data.</text>
</comment>
<proteinExistence type="inferred from homology"/>
<feature type="signal peptide" evidence="3">
    <location>
        <begin position="1"/>
        <end position="20"/>
    </location>
</feature>
<evidence type="ECO:0000259" key="4">
    <source>
        <dbReference type="SMART" id="SM00645"/>
    </source>
</evidence>
<keyword evidence="6" id="KW-1185">Reference proteome</keyword>
<dbReference type="Proteomes" id="UP001162131">
    <property type="component" value="Unassembled WGS sequence"/>
</dbReference>
<evidence type="ECO:0000256" key="2">
    <source>
        <dbReference type="ARBA" id="ARBA00023145"/>
    </source>
</evidence>
<dbReference type="InterPro" id="IPR013128">
    <property type="entry name" value="Peptidase_C1A"/>
</dbReference>
<keyword evidence="3" id="KW-0732">Signal</keyword>
<dbReference type="EMBL" id="CAJZBQ010000011">
    <property type="protein sequence ID" value="CAG9313975.1"/>
    <property type="molecule type" value="Genomic_DNA"/>
</dbReference>
<comment type="similarity">
    <text evidence="1">Belongs to the peptidase C1 family.</text>
</comment>
<evidence type="ECO:0000313" key="5">
    <source>
        <dbReference type="EMBL" id="CAG9313975.1"/>
    </source>
</evidence>
<dbReference type="GO" id="GO:0008234">
    <property type="term" value="F:cysteine-type peptidase activity"/>
    <property type="evidence" value="ECO:0007669"/>
    <property type="project" value="InterPro"/>
</dbReference>
<feature type="chain" id="PRO_5043482403" description="Peptidase C1A papain C-terminal domain-containing protein" evidence="3">
    <location>
        <begin position="21"/>
        <end position="305"/>
    </location>
</feature>
<dbReference type="SUPFAM" id="SSF54001">
    <property type="entry name" value="Cysteine proteinases"/>
    <property type="match status" value="1"/>
</dbReference>
<dbReference type="SMART" id="SM00645">
    <property type="entry name" value="Pept_C1"/>
    <property type="match status" value="1"/>
</dbReference>
<gene>
    <name evidence="5" type="ORF">BSTOLATCC_MIC9776</name>
</gene>
<name>A0AAU9IQ97_9CILI</name>
<evidence type="ECO:0000256" key="1">
    <source>
        <dbReference type="ARBA" id="ARBA00008455"/>
    </source>
</evidence>
<dbReference type="Gene3D" id="3.90.70.10">
    <property type="entry name" value="Cysteine proteinases"/>
    <property type="match status" value="1"/>
</dbReference>
<feature type="domain" description="Peptidase C1A papain C-terminal" evidence="4">
    <location>
        <begin position="84"/>
        <end position="299"/>
    </location>
</feature>
<dbReference type="InterPro" id="IPR038765">
    <property type="entry name" value="Papain-like_cys_pep_sf"/>
</dbReference>
<dbReference type="PANTHER" id="PTHR12411">
    <property type="entry name" value="CYSTEINE PROTEASE FAMILY C1-RELATED"/>
    <property type="match status" value="1"/>
</dbReference>
<dbReference type="AlphaFoldDB" id="A0AAU9IQ97"/>
<protein>
    <recommendedName>
        <fullName evidence="4">Peptidase C1A papain C-terminal domain-containing protein</fullName>
    </recommendedName>
</protein>
<dbReference type="Pfam" id="PF00112">
    <property type="entry name" value="Peptidase_C1"/>
    <property type="match status" value="1"/>
</dbReference>
<evidence type="ECO:0000313" key="6">
    <source>
        <dbReference type="Proteomes" id="UP001162131"/>
    </source>
</evidence>
<evidence type="ECO:0000256" key="3">
    <source>
        <dbReference type="SAM" id="SignalP"/>
    </source>
</evidence>
<sequence>MRYLLFVSICALAFSGPILFQDSDLVAPQEMIDEINRVQDSWTASSDWVGNMTVAEAKQRVAPTIGSQKFLKKNWGALLDNLSVPASFDARQQWPNCIHPIQNDGNCHAGWAFAAADTLSDRFCIASNGTVNVVLSAAEIVLCSLEKPSCIGGTTDVAWTFIQQYGTNSERCTPQSLIATSKVCPTVCHPIDIIIYYKVKKIYTFQGQPEIQAGILSGGPVEVNMEVYQDFLTYKGGVYKHTTGNLVGYTSVKVIGWGNQNGTNYWIAANAWGTSWGLQGYFWIAFGQCNFDVEAIAGKPDYKAQ</sequence>
<accession>A0AAU9IQ97</accession>
<keyword evidence="2" id="KW-0865">Zymogen</keyword>